<dbReference type="EMBL" id="RCNR01000012">
    <property type="protein sequence ID" value="MUH35897.1"/>
    <property type="molecule type" value="Genomic_DNA"/>
</dbReference>
<dbReference type="SUPFAM" id="SSF56214">
    <property type="entry name" value="4'-phosphopantetheinyl transferase"/>
    <property type="match status" value="1"/>
</dbReference>
<dbReference type="OrthoDB" id="517356at2"/>
<dbReference type="InterPro" id="IPR008278">
    <property type="entry name" value="4-PPantetheinyl_Trfase_dom"/>
</dbReference>
<reference evidence="5 6" key="1">
    <citation type="journal article" date="2019" name="Mar. Drugs">
        <title>Comparative Genomics and CAZyme Genome Repertoires of Marine Zobellia amurskyensis KMM 3526(T) and Zobellia laminariae KMM 3676(T).</title>
        <authorList>
            <person name="Chernysheva N."/>
            <person name="Bystritskaya E."/>
            <person name="Stenkova A."/>
            <person name="Golovkin I."/>
            <person name="Nedashkovskaya O."/>
            <person name="Isaeva M."/>
        </authorList>
    </citation>
    <scope>NUCLEOTIDE SEQUENCE [LARGE SCALE GENOMIC DNA]</scope>
    <source>
        <strain evidence="5 6">KMM 3526</strain>
    </source>
</reference>
<protein>
    <submittedName>
        <fullName evidence="5">4'-phosphopantetheinyl transferase superfamily protein</fullName>
    </submittedName>
</protein>
<evidence type="ECO:0000256" key="3">
    <source>
        <dbReference type="ARBA" id="ARBA00022842"/>
    </source>
</evidence>
<accession>A0A7X2ZT42</accession>
<sequence>MNKPKVLMEMFEESPDYKIGNDLVFLPDFNTMLNEAFINRVYTDVEKEYANQFTTPSLRFASTFSVKESIYKAVKQVYPTETLAFNKIEITRDRAAGKPSCRILYPHLQHLDLSISITHDGDYVWTVALLKVPKS</sequence>
<dbReference type="Gene3D" id="3.90.470.20">
    <property type="entry name" value="4'-phosphopantetheinyl transferase domain"/>
    <property type="match status" value="1"/>
</dbReference>
<evidence type="ECO:0000313" key="6">
    <source>
        <dbReference type="Proteomes" id="UP000540519"/>
    </source>
</evidence>
<dbReference type="GO" id="GO:0008897">
    <property type="term" value="F:holo-[acyl-carrier-protein] synthase activity"/>
    <property type="evidence" value="ECO:0007669"/>
    <property type="project" value="InterPro"/>
</dbReference>
<organism evidence="5 6">
    <name type="scientific">Zobellia amurskyensis</name>
    <dbReference type="NCBI Taxonomy" id="248905"/>
    <lineage>
        <taxon>Bacteria</taxon>
        <taxon>Pseudomonadati</taxon>
        <taxon>Bacteroidota</taxon>
        <taxon>Flavobacteriia</taxon>
        <taxon>Flavobacteriales</taxon>
        <taxon>Flavobacteriaceae</taxon>
        <taxon>Zobellia</taxon>
    </lineage>
</organism>
<comment type="caution">
    <text evidence="5">The sequence shown here is derived from an EMBL/GenBank/DDBJ whole genome shotgun (WGS) entry which is preliminary data.</text>
</comment>
<dbReference type="GO" id="GO:0000287">
    <property type="term" value="F:magnesium ion binding"/>
    <property type="evidence" value="ECO:0007669"/>
    <property type="project" value="InterPro"/>
</dbReference>
<evidence type="ECO:0000259" key="4">
    <source>
        <dbReference type="Pfam" id="PF01648"/>
    </source>
</evidence>
<dbReference type="AlphaFoldDB" id="A0A7X2ZT42"/>
<dbReference type="NCBIfam" id="TIGR00556">
    <property type="entry name" value="pantethn_trn"/>
    <property type="match status" value="1"/>
</dbReference>
<proteinExistence type="predicted"/>
<dbReference type="InterPro" id="IPR004568">
    <property type="entry name" value="Ppantetheine-prot_Trfase_dom"/>
</dbReference>
<keyword evidence="6" id="KW-1185">Reference proteome</keyword>
<evidence type="ECO:0000256" key="1">
    <source>
        <dbReference type="ARBA" id="ARBA00022679"/>
    </source>
</evidence>
<gene>
    <name evidence="5" type="ORF">D9O36_08600</name>
</gene>
<dbReference type="RefSeq" id="WP_051915100.1">
    <property type="nucleotide sequence ID" value="NZ_RCNR01000012.1"/>
</dbReference>
<dbReference type="GO" id="GO:0006633">
    <property type="term" value="P:fatty acid biosynthetic process"/>
    <property type="evidence" value="ECO:0007669"/>
    <property type="project" value="InterPro"/>
</dbReference>
<keyword evidence="3" id="KW-0460">Magnesium</keyword>
<keyword evidence="2" id="KW-0479">Metal-binding</keyword>
<feature type="domain" description="4'-phosphopantetheinyl transferase" evidence="4">
    <location>
        <begin position="19"/>
        <end position="127"/>
    </location>
</feature>
<dbReference type="Proteomes" id="UP000540519">
    <property type="component" value="Unassembled WGS sequence"/>
</dbReference>
<dbReference type="Pfam" id="PF01648">
    <property type="entry name" value="ACPS"/>
    <property type="match status" value="1"/>
</dbReference>
<keyword evidence="1 5" id="KW-0808">Transferase</keyword>
<name>A0A7X2ZT42_9FLAO</name>
<dbReference type="InterPro" id="IPR037143">
    <property type="entry name" value="4-PPantetheinyl_Trfase_dom_sf"/>
</dbReference>
<evidence type="ECO:0000313" key="5">
    <source>
        <dbReference type="EMBL" id="MUH35897.1"/>
    </source>
</evidence>
<evidence type="ECO:0000256" key="2">
    <source>
        <dbReference type="ARBA" id="ARBA00022723"/>
    </source>
</evidence>